<evidence type="ECO:0000313" key="4">
    <source>
        <dbReference type="Proteomes" id="UP000236316"/>
    </source>
</evidence>
<evidence type="ECO:0000259" key="1">
    <source>
        <dbReference type="PROSITE" id="PS50181"/>
    </source>
</evidence>
<dbReference type="Gene3D" id="3.30.1370.50">
    <property type="entry name" value="R3H-like domain"/>
    <property type="match status" value="1"/>
</dbReference>
<dbReference type="InterPro" id="IPR001810">
    <property type="entry name" value="F-box_dom"/>
</dbReference>
<dbReference type="KEGG" id="vg:35382171"/>
<organism evidence="3">
    <name type="scientific">Orpheovirus IHUMI-LCC2</name>
    <dbReference type="NCBI Taxonomy" id="2023057"/>
    <lineage>
        <taxon>Viruses</taxon>
        <taxon>Varidnaviria</taxon>
        <taxon>Bamfordvirae</taxon>
        <taxon>Nucleocytoviricota</taxon>
        <taxon>Megaviricetes</taxon>
        <taxon>Pimascovirales</taxon>
        <taxon>Ocovirineae</taxon>
        <taxon>Orpheoviridae</taxon>
        <taxon>Alphaorpheovirus</taxon>
        <taxon>Alphaorpheovirus massiliense</taxon>
    </lineage>
</organism>
<dbReference type="SUPFAM" id="SSF81383">
    <property type="entry name" value="F-box domain"/>
    <property type="match status" value="1"/>
</dbReference>
<dbReference type="InterPro" id="IPR001374">
    <property type="entry name" value="R3H_dom"/>
</dbReference>
<evidence type="ECO:0000313" key="3">
    <source>
        <dbReference type="EMBL" id="SNW62293.1"/>
    </source>
</evidence>
<name>A0A2I2L441_9VIRU</name>
<dbReference type="EMBL" id="LT906555">
    <property type="protein sequence ID" value="SNW62293.1"/>
    <property type="molecule type" value="Genomic_DNA"/>
</dbReference>
<dbReference type="OrthoDB" id="20551at10239"/>
<gene>
    <name evidence="3" type="ORF">ORPV_389</name>
</gene>
<dbReference type="SUPFAM" id="SSF82708">
    <property type="entry name" value="R3H domain"/>
    <property type="match status" value="1"/>
</dbReference>
<dbReference type="Proteomes" id="UP000236316">
    <property type="component" value="Segment"/>
</dbReference>
<accession>A0A2I2L441</accession>
<reference evidence="3" key="1">
    <citation type="submission" date="2017-08" db="EMBL/GenBank/DDBJ databases">
        <authorList>
            <consortium name="Urmite Genomes"/>
        </authorList>
    </citation>
    <scope>NUCLEOTIDE SEQUENCE [LARGE SCALE GENOMIC DNA]</scope>
    <source>
        <strain evidence="3">IHUMI-LCC2</strain>
    </source>
</reference>
<keyword evidence="4" id="KW-1185">Reference proteome</keyword>
<evidence type="ECO:0000259" key="2">
    <source>
        <dbReference type="PROSITE" id="PS51061"/>
    </source>
</evidence>
<feature type="domain" description="R3H" evidence="2">
    <location>
        <begin position="75"/>
        <end position="140"/>
    </location>
</feature>
<dbReference type="InterPro" id="IPR036867">
    <property type="entry name" value="R3H_dom_sf"/>
</dbReference>
<protein>
    <submittedName>
        <fullName evidence="3">F-box domain-containing protein with RH3 domain</fullName>
    </submittedName>
</protein>
<dbReference type="PROSITE" id="PS50181">
    <property type="entry name" value="FBOX"/>
    <property type="match status" value="1"/>
</dbReference>
<dbReference type="InterPro" id="IPR036047">
    <property type="entry name" value="F-box-like_dom_sf"/>
</dbReference>
<dbReference type="CDD" id="cd02325">
    <property type="entry name" value="R3H"/>
    <property type="match status" value="1"/>
</dbReference>
<dbReference type="GO" id="GO:0003676">
    <property type="term" value="F:nucleic acid binding"/>
    <property type="evidence" value="ECO:0007669"/>
    <property type="project" value="InterPro"/>
</dbReference>
<dbReference type="RefSeq" id="YP_009448595.1">
    <property type="nucleotide sequence ID" value="NC_036594.1"/>
</dbReference>
<proteinExistence type="predicted"/>
<dbReference type="PROSITE" id="PS51061">
    <property type="entry name" value="R3H"/>
    <property type="match status" value="1"/>
</dbReference>
<feature type="domain" description="F-box" evidence="1">
    <location>
        <begin position="1"/>
        <end position="46"/>
    </location>
</feature>
<dbReference type="GeneID" id="35382171"/>
<sequence>MSVLELLPSELFNSILGYLCTKDLSNILSCNKDIHNTYSEYLWKDRFVSKYGNVLNYWNGSWEFLCSHIRLQSDLKIFESFRSLITGIRRGRMMSKKSKKIQCKNSYQRRLVHRIAEHLGMEHRSILDYTQIHICHRNQKHYDSGCCPDCDGYVCDLTPQPLSYVEIGSGMEKIVIGNPNTLPDIRYGSCLLLYGYKREILSIKMEHERKVKELA</sequence>